<keyword evidence="3" id="KW-0966">Cell projection</keyword>
<keyword evidence="3" id="KW-0969">Cilium</keyword>
<dbReference type="InterPro" id="IPR019301">
    <property type="entry name" value="Flagellar_prot_FlgJ_N"/>
</dbReference>
<reference evidence="3 4" key="1">
    <citation type="journal article" date="2019" name="Proc. Natl. Acad. Sci. U.S.A.">
        <title>Exaggeration and cooption of innate immunity for social defense.</title>
        <authorList>
            <person name="Kutsukake M."/>
            <person name="Moriyama M."/>
            <person name="Shigenobu S."/>
            <person name="Meng X.-Y."/>
            <person name="Nikoh N."/>
            <person name="Noda C."/>
            <person name="Kobayashi S."/>
            <person name="Fukatsu T."/>
        </authorList>
    </citation>
    <scope>NUCLEOTIDE SEQUENCE [LARGE SCALE GENOMIC DNA]</scope>
    <source>
        <strain evidence="3 4">Nmo</strain>
    </source>
</reference>
<evidence type="ECO:0000313" key="4">
    <source>
        <dbReference type="Proteomes" id="UP000317544"/>
    </source>
</evidence>
<dbReference type="AlphaFoldDB" id="A0A455TAE2"/>
<sequence>MKTNSILNYNQKNNFEKNNLIVNNINQEKKIYTNKLSQAVESIFINILIKTMRKSLLQSNIFNNDQVHLYTEIYDEQISKTLSTKGIGLSKIIQKQINVFKNS</sequence>
<name>A0A455TAE2_9GAMM</name>
<evidence type="ECO:0000313" key="3">
    <source>
        <dbReference type="EMBL" id="BBI01275.1"/>
    </source>
</evidence>
<gene>
    <name evidence="3" type="primary">flgJ</name>
    <name evidence="3" type="ORF">BUCNMO_268</name>
</gene>
<keyword evidence="3" id="KW-0282">Flagellum</keyword>
<organism evidence="3 4">
    <name type="scientific">Buchnera aphidicola</name>
    <name type="common">Nipponaphis monzeni</name>
    <dbReference type="NCBI Taxonomy" id="2495405"/>
    <lineage>
        <taxon>Bacteria</taxon>
        <taxon>Pseudomonadati</taxon>
        <taxon>Pseudomonadota</taxon>
        <taxon>Gammaproteobacteria</taxon>
        <taxon>Enterobacterales</taxon>
        <taxon>Erwiniaceae</taxon>
        <taxon>Buchnera</taxon>
    </lineage>
</organism>
<accession>A0A455TAE2</accession>
<dbReference type="EMBL" id="AP019379">
    <property type="protein sequence ID" value="BBI01275.1"/>
    <property type="molecule type" value="Genomic_DNA"/>
</dbReference>
<proteinExistence type="predicted"/>
<feature type="domain" description="Flagellar protein FlgJ N-terminal" evidence="2">
    <location>
        <begin position="50"/>
        <end position="96"/>
    </location>
</feature>
<evidence type="ECO:0000259" key="2">
    <source>
        <dbReference type="Pfam" id="PF10135"/>
    </source>
</evidence>
<keyword evidence="4" id="KW-1185">Reference proteome</keyword>
<keyword evidence="1" id="KW-1005">Bacterial flagellum biogenesis</keyword>
<dbReference type="OrthoDB" id="289937at2"/>
<dbReference type="Proteomes" id="UP000317544">
    <property type="component" value="Chromosome"/>
</dbReference>
<evidence type="ECO:0000256" key="1">
    <source>
        <dbReference type="ARBA" id="ARBA00022795"/>
    </source>
</evidence>
<dbReference type="RefSeq" id="WP_158344932.1">
    <property type="nucleotide sequence ID" value="NZ_AP019379.1"/>
</dbReference>
<dbReference type="Pfam" id="PF10135">
    <property type="entry name" value="Rod-binding"/>
    <property type="match status" value="1"/>
</dbReference>
<dbReference type="GO" id="GO:0044781">
    <property type="term" value="P:bacterial-type flagellum organization"/>
    <property type="evidence" value="ECO:0007669"/>
    <property type="project" value="UniProtKB-KW"/>
</dbReference>
<protein>
    <submittedName>
        <fullName evidence="3">Flagellar protein</fullName>
    </submittedName>
</protein>